<dbReference type="Proteomes" id="UP000233040">
    <property type="component" value="Unassembled WGS sequence"/>
</dbReference>
<feature type="compositionally biased region" description="Low complexity" evidence="1">
    <location>
        <begin position="234"/>
        <end position="247"/>
    </location>
</feature>
<accession>A0A2K5Q535</accession>
<feature type="region of interest" description="Disordered" evidence="1">
    <location>
        <begin position="200"/>
        <end position="292"/>
    </location>
</feature>
<evidence type="ECO:0000313" key="2">
    <source>
        <dbReference type="Ensembl" id="ENSCCAP00000010987.1"/>
    </source>
</evidence>
<keyword evidence="3" id="KW-1185">Reference proteome</keyword>
<dbReference type="OMA" id="EDASWET"/>
<reference evidence="2" key="1">
    <citation type="submission" date="2025-08" db="UniProtKB">
        <authorList>
            <consortium name="Ensembl"/>
        </authorList>
    </citation>
    <scope>IDENTIFICATION</scope>
</reference>
<proteinExistence type="predicted"/>
<reference evidence="2" key="2">
    <citation type="submission" date="2025-09" db="UniProtKB">
        <authorList>
            <consortium name="Ensembl"/>
        </authorList>
    </citation>
    <scope>IDENTIFICATION</scope>
</reference>
<feature type="compositionally biased region" description="Acidic residues" evidence="1">
    <location>
        <begin position="261"/>
        <end position="270"/>
    </location>
</feature>
<evidence type="ECO:0008006" key="4">
    <source>
        <dbReference type="Google" id="ProtNLM"/>
    </source>
</evidence>
<dbReference type="GeneTree" id="ENSGT00390000002253"/>
<dbReference type="InterPro" id="IPR028930">
    <property type="entry name" value="CT47"/>
</dbReference>
<feature type="compositionally biased region" description="Acidic residues" evidence="1">
    <location>
        <begin position="83"/>
        <end position="100"/>
    </location>
</feature>
<dbReference type="PANTHER" id="PTHR32157">
    <property type="entry name" value="GENE 6268-RELATED"/>
    <property type="match status" value="1"/>
</dbReference>
<evidence type="ECO:0000313" key="3">
    <source>
        <dbReference type="Proteomes" id="UP000233040"/>
    </source>
</evidence>
<dbReference type="Pfam" id="PF15623">
    <property type="entry name" value="CT47"/>
    <property type="match status" value="1"/>
</dbReference>
<name>A0A2K5Q535_CEBIM</name>
<dbReference type="PANTHER" id="PTHR32157:SF0">
    <property type="entry name" value="CANCER_TESTIS ANTIGEN FAMILY 47 MEMBER C1"/>
    <property type="match status" value="1"/>
</dbReference>
<feature type="compositionally biased region" description="Basic residues" evidence="1">
    <location>
        <begin position="283"/>
        <end position="292"/>
    </location>
</feature>
<feature type="region of interest" description="Disordered" evidence="1">
    <location>
        <begin position="1"/>
        <end position="100"/>
    </location>
</feature>
<organism evidence="2 3">
    <name type="scientific">Cebus imitator</name>
    <name type="common">Panamanian white-faced capuchin</name>
    <name type="synonym">Cebus capucinus imitator</name>
    <dbReference type="NCBI Taxonomy" id="2715852"/>
    <lineage>
        <taxon>Eukaryota</taxon>
        <taxon>Metazoa</taxon>
        <taxon>Chordata</taxon>
        <taxon>Craniata</taxon>
        <taxon>Vertebrata</taxon>
        <taxon>Euteleostomi</taxon>
        <taxon>Mammalia</taxon>
        <taxon>Eutheria</taxon>
        <taxon>Euarchontoglires</taxon>
        <taxon>Primates</taxon>
        <taxon>Haplorrhini</taxon>
        <taxon>Platyrrhini</taxon>
        <taxon>Cebidae</taxon>
        <taxon>Cebinae</taxon>
        <taxon>Cebus</taxon>
    </lineage>
</organism>
<feature type="compositionally biased region" description="Basic and acidic residues" evidence="1">
    <location>
        <begin position="248"/>
        <end position="260"/>
    </location>
</feature>
<protein>
    <recommendedName>
        <fullName evidence="4">Cancer/testis antigen 47A</fullName>
    </recommendedName>
</protein>
<sequence>MSATGDPEPTQGDQEALVSQEGAQVEAAGAGDREGIDSSPNSGNVVPVAEMAGDSGPMEGLRVEEGEQAADLAAAPRGRSVEEDSDIGPVEEEEEEEEGDVDHNLNLVAVAHRYPMMGVRFVLLDLVYSLLRRLYHNDHIVMGPRHCGRLMGMARAAALNRSGEPRRLGAPQRLSVGTPGPEGDGQGLIQEAASVPEPVVPAEPDEMARQPAEEPAEEATEEKPAEEATEEPAAEGPAAEEPAAEEATAPKEITKSQPEKWDEEAQDAADEEKKEQEKEKDVKNKRKNSKGT</sequence>
<feature type="compositionally biased region" description="Basic and acidic residues" evidence="1">
    <location>
        <begin position="271"/>
        <end position="282"/>
    </location>
</feature>
<dbReference type="Ensembl" id="ENSCCAT00000028388.1">
    <property type="protein sequence ID" value="ENSCCAP00000010987.1"/>
    <property type="gene ID" value="ENSCCAG00000023240.1"/>
</dbReference>
<feature type="compositionally biased region" description="Low complexity" evidence="1">
    <location>
        <begin position="20"/>
        <end position="30"/>
    </location>
</feature>
<evidence type="ECO:0000256" key="1">
    <source>
        <dbReference type="SAM" id="MobiDB-lite"/>
    </source>
</evidence>
<dbReference type="AlphaFoldDB" id="A0A2K5Q535"/>
<feature type="region of interest" description="Disordered" evidence="1">
    <location>
        <begin position="162"/>
        <end position="188"/>
    </location>
</feature>